<dbReference type="EMBL" id="QRWT01000004">
    <property type="protein sequence ID" value="RGT54713.1"/>
    <property type="molecule type" value="Genomic_DNA"/>
</dbReference>
<dbReference type="Proteomes" id="UP000286003">
    <property type="component" value="Unassembled WGS sequence"/>
</dbReference>
<dbReference type="InterPro" id="IPR012970">
    <property type="entry name" value="Lyase_8_alpha_N"/>
</dbReference>
<evidence type="ECO:0000256" key="1">
    <source>
        <dbReference type="ARBA" id="ARBA00001913"/>
    </source>
</evidence>
<dbReference type="GO" id="GO:0005576">
    <property type="term" value="C:extracellular region"/>
    <property type="evidence" value="ECO:0007669"/>
    <property type="project" value="InterPro"/>
</dbReference>
<organism evidence="12 14">
    <name type="scientific">Bacteroides intestinalis</name>
    <dbReference type="NCBI Taxonomy" id="329854"/>
    <lineage>
        <taxon>Bacteria</taxon>
        <taxon>Pseudomonadati</taxon>
        <taxon>Bacteroidota</taxon>
        <taxon>Bacteroidia</taxon>
        <taxon>Bacteroidales</taxon>
        <taxon>Bacteroidaceae</taxon>
        <taxon>Bacteroides</taxon>
    </lineage>
</organism>
<feature type="chain" id="PRO_5043182027" evidence="8">
    <location>
        <begin position="22"/>
        <end position="716"/>
    </location>
</feature>
<dbReference type="GO" id="GO:0016837">
    <property type="term" value="F:carbon-oxygen lyase activity, acting on polysaccharides"/>
    <property type="evidence" value="ECO:0007669"/>
    <property type="project" value="UniProtKB-ARBA"/>
</dbReference>
<comment type="cofactor">
    <cofactor evidence="1">
        <name>Ca(2+)</name>
        <dbReference type="ChEBI" id="CHEBI:29108"/>
    </cofactor>
</comment>
<proteinExistence type="inferred from homology"/>
<reference evidence="14 15" key="1">
    <citation type="submission" date="2018-08" db="EMBL/GenBank/DDBJ databases">
        <title>A genome reference for cultivated species of the human gut microbiota.</title>
        <authorList>
            <person name="Zou Y."/>
            <person name="Xue W."/>
            <person name="Luo G."/>
        </authorList>
    </citation>
    <scope>NUCLEOTIDE SEQUENCE [LARGE SCALE GENOMIC DNA]</scope>
    <source>
        <strain evidence="12 14">AF19-10AC</strain>
        <strain evidence="13 15">AF31-23</strain>
    </source>
</reference>
<dbReference type="GO" id="GO:0030246">
    <property type="term" value="F:carbohydrate binding"/>
    <property type="evidence" value="ECO:0007669"/>
    <property type="project" value="InterPro"/>
</dbReference>
<dbReference type="EMBL" id="QRQM01000038">
    <property type="protein sequence ID" value="RHN02168.1"/>
    <property type="molecule type" value="Genomic_DNA"/>
</dbReference>
<feature type="active site" evidence="7">
    <location>
        <position position="230"/>
    </location>
</feature>
<gene>
    <name evidence="12" type="ORF">DWX27_06450</name>
    <name evidence="13" type="ORF">DWZ32_21850</name>
</gene>
<dbReference type="CDD" id="cd01083">
    <property type="entry name" value="GAG_Lyase"/>
    <property type="match status" value="1"/>
</dbReference>
<evidence type="ECO:0000313" key="13">
    <source>
        <dbReference type="EMBL" id="RHN02168.1"/>
    </source>
</evidence>
<evidence type="ECO:0000256" key="4">
    <source>
        <dbReference type="ARBA" id="ARBA00022729"/>
    </source>
</evidence>
<evidence type="ECO:0000256" key="7">
    <source>
        <dbReference type="PIRSR" id="PIRSR638970-1"/>
    </source>
</evidence>
<dbReference type="InterPro" id="IPR003159">
    <property type="entry name" value="Lyase_8_central_dom"/>
</dbReference>
<sequence length="716" mass="81787">MKNKIHLIILLFISSIISVKASVATNSNLPDNEDEFEVLMQKIRLDFAKNPSIDEALKKYNETDGSFTDVDYSSIQRTKWPPLEHVDRLYDFAFAYTNSKNKYYKDESLFTKIEKGLEYWHERNPWCHNWWYNQIAEPQRLGVLLIQLRIGEKHLNTELENKILERIKTDGGDPAKWTGANRTDIALHWIYRACLSKNETDLKVALENVYNPIVYTTKEGFQHDNSYFQHGRQLYIGGYGDEILKGVTQIAMYTKGTQYAIPQDKLALLSKFMRETYYATIRGQYMLFDVLGRGVSRPGVTKKIHTALFAKRMIELDPDHANEFKDIIARLDGKQPANHALTSKHTHYFRGDYTLHIRPTYAFDVRMASTRTARCEYGNGENLKTYFMSDGCTNIVVDGDEYAEIFPVWNWARIPGTTAPQLDEIPMAASDWQTPGTSTFAGGVSDSLYGASVYSYTDSYAEINTSAHKAWFFFDNEVVCLGAGIHSTSQHPVFTTINQCLSSTENPIICQKGKLSDIQDGTTEYTSPEWILHNKIGYILPKGQQVFVANQQQEGNWYDINHTTSKDIIRKKIFTLGVNHGITPEQATYAYIVVPGIRTAENMKSYLQKNNIEILANTENVQVVRNKKTDIWQMIFYNAGEFTHKDMTVKVDKGCALIIKKIDKDKIKLHIADPAQTQSNITVKIDAPKRSGTINCDFSNSDIYAGRTQTFDIRLK</sequence>
<keyword evidence="6" id="KW-0456">Lyase</keyword>
<dbReference type="AlphaFoldDB" id="A0A3E4ILZ6"/>
<dbReference type="Gene3D" id="2.60.220.10">
    <property type="entry name" value="Polysaccharide lyase family 8-like, C-terminal"/>
    <property type="match status" value="1"/>
</dbReference>
<evidence type="ECO:0000256" key="6">
    <source>
        <dbReference type="ARBA" id="ARBA00023239"/>
    </source>
</evidence>
<dbReference type="Gene3D" id="1.50.10.100">
    <property type="entry name" value="Chondroitin AC/alginate lyase"/>
    <property type="match status" value="1"/>
</dbReference>
<dbReference type="InterPro" id="IPR008929">
    <property type="entry name" value="Chondroitin_lyas"/>
</dbReference>
<dbReference type="Proteomes" id="UP000284772">
    <property type="component" value="Unassembled WGS sequence"/>
</dbReference>
<dbReference type="InterPro" id="IPR004103">
    <property type="entry name" value="Lyase_8_C"/>
</dbReference>
<dbReference type="Pfam" id="PF08124">
    <property type="entry name" value="Lyase_8_N"/>
    <property type="match status" value="1"/>
</dbReference>
<comment type="subunit">
    <text evidence="3">Monomer.</text>
</comment>
<evidence type="ECO:0000313" key="14">
    <source>
        <dbReference type="Proteomes" id="UP000284772"/>
    </source>
</evidence>
<dbReference type="SUPFAM" id="SSF49863">
    <property type="entry name" value="Hyaluronate lyase-like, C-terminal domain"/>
    <property type="match status" value="1"/>
</dbReference>
<keyword evidence="5" id="KW-0106">Calcium</keyword>
<feature type="active site" evidence="7">
    <location>
        <position position="239"/>
    </location>
</feature>
<dbReference type="Gene3D" id="2.70.98.10">
    <property type="match status" value="1"/>
</dbReference>
<evidence type="ECO:0000313" key="12">
    <source>
        <dbReference type="EMBL" id="RGT54713.1"/>
    </source>
</evidence>
<dbReference type="InterPro" id="IPR011071">
    <property type="entry name" value="Lyase_8-like_C"/>
</dbReference>
<dbReference type="PANTHER" id="PTHR38481:SF1">
    <property type="entry name" value="HYALURONATE LYASE"/>
    <property type="match status" value="1"/>
</dbReference>
<feature type="domain" description="Polysaccharide lyase family 8 central" evidence="9">
    <location>
        <begin position="345"/>
        <end position="597"/>
    </location>
</feature>
<dbReference type="InterPro" id="IPR011013">
    <property type="entry name" value="Gal_mutarotase_sf_dom"/>
</dbReference>
<dbReference type="InterPro" id="IPR014718">
    <property type="entry name" value="GH-type_carb-bd"/>
</dbReference>
<dbReference type="Pfam" id="PF02278">
    <property type="entry name" value="Lyase_8"/>
    <property type="match status" value="1"/>
</dbReference>
<comment type="caution">
    <text evidence="12">The sequence shown here is derived from an EMBL/GenBank/DDBJ whole genome shotgun (WGS) entry which is preliminary data.</text>
</comment>
<name>A0A3E4ILZ6_9BACE</name>
<evidence type="ECO:0000256" key="5">
    <source>
        <dbReference type="ARBA" id="ARBA00022837"/>
    </source>
</evidence>
<feature type="domain" description="Polysaccharide lyase family 8 C-terminal" evidence="10">
    <location>
        <begin position="613"/>
        <end position="682"/>
    </location>
</feature>
<feature type="signal peptide" evidence="8">
    <location>
        <begin position="1"/>
        <end position="21"/>
    </location>
</feature>
<dbReference type="GO" id="GO:0005975">
    <property type="term" value="P:carbohydrate metabolic process"/>
    <property type="evidence" value="ECO:0007669"/>
    <property type="project" value="InterPro"/>
</dbReference>
<feature type="active site" evidence="7">
    <location>
        <position position="293"/>
    </location>
</feature>
<dbReference type="Pfam" id="PF02884">
    <property type="entry name" value="Lyase_8_C"/>
    <property type="match status" value="1"/>
</dbReference>
<evidence type="ECO:0000256" key="8">
    <source>
        <dbReference type="SAM" id="SignalP"/>
    </source>
</evidence>
<comment type="similarity">
    <text evidence="2">Belongs to the polysaccharide lyase 8 family.</text>
</comment>
<evidence type="ECO:0000256" key="3">
    <source>
        <dbReference type="ARBA" id="ARBA00011245"/>
    </source>
</evidence>
<dbReference type="InterPro" id="IPR038970">
    <property type="entry name" value="Lyase_8"/>
</dbReference>
<keyword evidence="4 8" id="KW-0732">Signal</keyword>
<dbReference type="SUPFAM" id="SSF74650">
    <property type="entry name" value="Galactose mutarotase-like"/>
    <property type="match status" value="1"/>
</dbReference>
<evidence type="ECO:0000259" key="11">
    <source>
        <dbReference type="Pfam" id="PF08124"/>
    </source>
</evidence>
<dbReference type="PANTHER" id="PTHR38481">
    <property type="entry name" value="HYALURONATE LYASE"/>
    <property type="match status" value="1"/>
</dbReference>
<accession>A0A3E4ILZ6</accession>
<dbReference type="RefSeq" id="WP_115501721.1">
    <property type="nucleotide sequence ID" value="NZ_CABMMK010000001.1"/>
</dbReference>
<evidence type="ECO:0000259" key="10">
    <source>
        <dbReference type="Pfam" id="PF02884"/>
    </source>
</evidence>
<dbReference type="SUPFAM" id="SSF48230">
    <property type="entry name" value="Chondroitin AC/alginate lyase"/>
    <property type="match status" value="1"/>
</dbReference>
<evidence type="ECO:0000259" key="9">
    <source>
        <dbReference type="Pfam" id="PF02278"/>
    </source>
</evidence>
<evidence type="ECO:0000313" key="15">
    <source>
        <dbReference type="Proteomes" id="UP000286003"/>
    </source>
</evidence>
<feature type="domain" description="Polysaccharide lyase 8 N-terminal alpha-helical" evidence="11">
    <location>
        <begin position="34"/>
        <end position="328"/>
    </location>
</feature>
<evidence type="ECO:0000256" key="2">
    <source>
        <dbReference type="ARBA" id="ARBA00006699"/>
    </source>
</evidence>
<protein>
    <submittedName>
        <fullName evidence="12">Chloramphenicol resistance protein</fullName>
    </submittedName>
</protein>